<keyword evidence="1" id="KW-0472">Membrane</keyword>
<dbReference type="AlphaFoldDB" id="A0A2T0VG33"/>
<keyword evidence="1" id="KW-0812">Transmembrane</keyword>
<keyword evidence="1" id="KW-1133">Transmembrane helix</keyword>
<sequence>MTKVTAELNPNRLATLRLRRTRRPHSFDAPRSVSEIPTTHPLMSPEANVQRIMQTGTIWFAAAIGSVAVTLGLLLASGWRPALLTGAVRVLWWAASALVAVSVGLIGWSGCPILEVDVPTANRNKSRTMQLGTMMFIVGGTTALLAVLLGPAV</sequence>
<comment type="caution">
    <text evidence="2">The sequence shown here is derived from an EMBL/GenBank/DDBJ whole genome shotgun (WGS) entry which is preliminary data.</text>
</comment>
<dbReference type="RefSeq" id="WP_106211481.1">
    <property type="nucleotide sequence ID" value="NZ_PVTL01000003.1"/>
</dbReference>
<reference evidence="2 3" key="1">
    <citation type="submission" date="2018-03" db="EMBL/GenBank/DDBJ databases">
        <title>Genomic Encyclopedia of Type Strains, Phase III (KMG-III): the genomes of soil and plant-associated and newly described type strains.</title>
        <authorList>
            <person name="Whitman W."/>
        </authorList>
    </citation>
    <scope>NUCLEOTIDE SEQUENCE [LARGE SCALE GENOMIC DNA]</scope>
    <source>
        <strain evidence="2 3">CGMCC 1.12484</strain>
    </source>
</reference>
<gene>
    <name evidence="2" type="ORF">B0I08_103371</name>
</gene>
<organism evidence="2 3">
    <name type="scientific">Glaciihabitans tibetensis</name>
    <dbReference type="NCBI Taxonomy" id="1266600"/>
    <lineage>
        <taxon>Bacteria</taxon>
        <taxon>Bacillati</taxon>
        <taxon>Actinomycetota</taxon>
        <taxon>Actinomycetes</taxon>
        <taxon>Micrococcales</taxon>
        <taxon>Microbacteriaceae</taxon>
        <taxon>Glaciihabitans</taxon>
    </lineage>
</organism>
<feature type="transmembrane region" description="Helical" evidence="1">
    <location>
        <begin position="58"/>
        <end position="79"/>
    </location>
</feature>
<evidence type="ECO:0000313" key="2">
    <source>
        <dbReference type="EMBL" id="PRY69163.1"/>
    </source>
</evidence>
<feature type="transmembrane region" description="Helical" evidence="1">
    <location>
        <begin position="91"/>
        <end position="111"/>
    </location>
</feature>
<accession>A0A2T0VG33</accession>
<dbReference type="OrthoDB" id="5123726at2"/>
<protein>
    <submittedName>
        <fullName evidence="2">Uncharacterized protein</fullName>
    </submittedName>
</protein>
<evidence type="ECO:0000256" key="1">
    <source>
        <dbReference type="SAM" id="Phobius"/>
    </source>
</evidence>
<keyword evidence="3" id="KW-1185">Reference proteome</keyword>
<evidence type="ECO:0000313" key="3">
    <source>
        <dbReference type="Proteomes" id="UP000237983"/>
    </source>
</evidence>
<dbReference type="Proteomes" id="UP000237983">
    <property type="component" value="Unassembled WGS sequence"/>
</dbReference>
<feature type="transmembrane region" description="Helical" evidence="1">
    <location>
        <begin position="131"/>
        <end position="152"/>
    </location>
</feature>
<name>A0A2T0VG33_9MICO</name>
<dbReference type="EMBL" id="PVTL01000003">
    <property type="protein sequence ID" value="PRY69163.1"/>
    <property type="molecule type" value="Genomic_DNA"/>
</dbReference>
<proteinExistence type="predicted"/>